<organism evidence="9 10">
    <name type="scientific">Devosia enhydra</name>
    <dbReference type="NCBI Taxonomy" id="665118"/>
    <lineage>
        <taxon>Bacteria</taxon>
        <taxon>Pseudomonadati</taxon>
        <taxon>Pseudomonadota</taxon>
        <taxon>Alphaproteobacteria</taxon>
        <taxon>Hyphomicrobiales</taxon>
        <taxon>Devosiaceae</taxon>
        <taxon>Devosia</taxon>
    </lineage>
</organism>
<dbReference type="SUPFAM" id="SSF161098">
    <property type="entry name" value="MetI-like"/>
    <property type="match status" value="1"/>
</dbReference>
<dbReference type="Proteomes" id="UP000183447">
    <property type="component" value="Unassembled WGS sequence"/>
</dbReference>
<accession>A0A1K2HTK1</accession>
<dbReference type="PANTHER" id="PTHR43005:SF1">
    <property type="entry name" value="SPERMIDINE_PUTRESCINE TRANSPORT SYSTEM PERMEASE PROTEIN"/>
    <property type="match status" value="1"/>
</dbReference>
<dbReference type="OrthoDB" id="9805778at2"/>
<feature type="domain" description="ABC transmembrane type-1" evidence="8">
    <location>
        <begin position="78"/>
        <end position="292"/>
    </location>
</feature>
<evidence type="ECO:0000256" key="7">
    <source>
        <dbReference type="RuleBase" id="RU363032"/>
    </source>
</evidence>
<dbReference type="InterPro" id="IPR000515">
    <property type="entry name" value="MetI-like"/>
</dbReference>
<comment type="subcellular location">
    <subcellularLocation>
        <location evidence="1 7">Cell membrane</location>
        <topology evidence="1 7">Multi-pass membrane protein</topology>
    </subcellularLocation>
</comment>
<dbReference type="PROSITE" id="PS50928">
    <property type="entry name" value="ABC_TM1"/>
    <property type="match status" value="1"/>
</dbReference>
<feature type="transmembrane region" description="Helical" evidence="7">
    <location>
        <begin position="276"/>
        <end position="297"/>
    </location>
</feature>
<dbReference type="Gene3D" id="1.10.3720.10">
    <property type="entry name" value="MetI-like"/>
    <property type="match status" value="1"/>
</dbReference>
<dbReference type="CDD" id="cd06261">
    <property type="entry name" value="TM_PBP2"/>
    <property type="match status" value="1"/>
</dbReference>
<dbReference type="RefSeq" id="WP_072338415.1">
    <property type="nucleotide sequence ID" value="NZ_FPKU01000001.1"/>
</dbReference>
<gene>
    <name evidence="9" type="ORF">SAMN02983003_0029</name>
</gene>
<dbReference type="GO" id="GO:0005886">
    <property type="term" value="C:plasma membrane"/>
    <property type="evidence" value="ECO:0007669"/>
    <property type="project" value="UniProtKB-SubCell"/>
</dbReference>
<comment type="similarity">
    <text evidence="7">Belongs to the binding-protein-dependent transport system permease family.</text>
</comment>
<evidence type="ECO:0000256" key="3">
    <source>
        <dbReference type="ARBA" id="ARBA00022475"/>
    </source>
</evidence>
<name>A0A1K2HTK1_9HYPH</name>
<dbReference type="EMBL" id="FPKU01000001">
    <property type="protein sequence ID" value="SFZ80614.1"/>
    <property type="molecule type" value="Genomic_DNA"/>
</dbReference>
<keyword evidence="9" id="KW-0762">Sugar transport</keyword>
<evidence type="ECO:0000259" key="8">
    <source>
        <dbReference type="PROSITE" id="PS50928"/>
    </source>
</evidence>
<evidence type="ECO:0000256" key="5">
    <source>
        <dbReference type="ARBA" id="ARBA00022989"/>
    </source>
</evidence>
<dbReference type="GO" id="GO:0055085">
    <property type="term" value="P:transmembrane transport"/>
    <property type="evidence" value="ECO:0007669"/>
    <property type="project" value="InterPro"/>
</dbReference>
<evidence type="ECO:0000313" key="10">
    <source>
        <dbReference type="Proteomes" id="UP000183447"/>
    </source>
</evidence>
<protein>
    <submittedName>
        <fullName evidence="9">Multiple sugar transport system permease protein</fullName>
    </submittedName>
</protein>
<proteinExistence type="inferred from homology"/>
<dbReference type="PANTHER" id="PTHR43005">
    <property type="entry name" value="BLR7065 PROTEIN"/>
    <property type="match status" value="1"/>
</dbReference>
<feature type="transmembrane region" description="Helical" evidence="7">
    <location>
        <begin position="142"/>
        <end position="160"/>
    </location>
</feature>
<evidence type="ECO:0000313" key="9">
    <source>
        <dbReference type="EMBL" id="SFZ80614.1"/>
    </source>
</evidence>
<reference evidence="9 10" key="1">
    <citation type="submission" date="2016-11" db="EMBL/GenBank/DDBJ databases">
        <authorList>
            <person name="Jaros S."/>
            <person name="Januszkiewicz K."/>
            <person name="Wedrychowicz H."/>
        </authorList>
    </citation>
    <scope>NUCLEOTIDE SEQUENCE [LARGE SCALE GENOMIC DNA]</scope>
    <source>
        <strain evidence="9 10">ATCC 23634</strain>
    </source>
</reference>
<feature type="transmembrane region" description="Helical" evidence="7">
    <location>
        <begin position="241"/>
        <end position="264"/>
    </location>
</feature>
<evidence type="ECO:0000256" key="2">
    <source>
        <dbReference type="ARBA" id="ARBA00022448"/>
    </source>
</evidence>
<feature type="transmembrane region" description="Helical" evidence="7">
    <location>
        <begin position="211"/>
        <end position="229"/>
    </location>
</feature>
<keyword evidence="4 7" id="KW-0812">Transmembrane</keyword>
<evidence type="ECO:0000256" key="1">
    <source>
        <dbReference type="ARBA" id="ARBA00004651"/>
    </source>
</evidence>
<dbReference type="AlphaFoldDB" id="A0A1K2HTK1"/>
<feature type="transmembrane region" description="Helical" evidence="7">
    <location>
        <begin position="115"/>
        <end position="136"/>
    </location>
</feature>
<dbReference type="InterPro" id="IPR035906">
    <property type="entry name" value="MetI-like_sf"/>
</dbReference>
<dbReference type="STRING" id="665118.SAMN02983003_0029"/>
<keyword evidence="5 7" id="KW-1133">Transmembrane helix</keyword>
<keyword evidence="2 7" id="KW-0813">Transport</keyword>
<feature type="transmembrane region" description="Helical" evidence="7">
    <location>
        <begin position="20"/>
        <end position="43"/>
    </location>
</feature>
<keyword evidence="10" id="KW-1185">Reference proteome</keyword>
<feature type="transmembrane region" description="Helical" evidence="7">
    <location>
        <begin position="80"/>
        <end position="103"/>
    </location>
</feature>
<evidence type="ECO:0000256" key="4">
    <source>
        <dbReference type="ARBA" id="ARBA00022692"/>
    </source>
</evidence>
<dbReference type="Pfam" id="PF00528">
    <property type="entry name" value="BPD_transp_1"/>
    <property type="match status" value="1"/>
</dbReference>
<evidence type="ECO:0000256" key="6">
    <source>
        <dbReference type="ARBA" id="ARBA00023136"/>
    </source>
</evidence>
<feature type="transmembrane region" description="Helical" evidence="7">
    <location>
        <begin position="167"/>
        <end position="191"/>
    </location>
</feature>
<keyword evidence="3" id="KW-1003">Cell membrane</keyword>
<sequence length="304" mass="33986">MAARARGWRTSDQPQPLLAFVLNSPAILLLLVMVLYPILYSAWLSLHQYNLRRPRAVEFIGLGNYIEIFSTPQFWNAARITLVFSIGSIGTTVLLGTLLALLLNERFPGRSVLRAIALIPWAIPPVVNGLVWQWLFEGQNGLINHILLSVGVIDSYQAWLAHPTTALPALVIAQVWNHVPFVAIVMLAALQTIPGELYDAARVDGANVFQRFWYVTFPWLSHSLLLVLITQTMVALRTFDIVYVLTGGGPGDSTTVIAWLTYVTTFSFTDFGKGNAYAYIIALVTMTLSIFYIRMLWKRGDMSK</sequence>
<keyword evidence="6 7" id="KW-0472">Membrane</keyword>